<dbReference type="AlphaFoldDB" id="A0A2P7Z0E5"/>
<comment type="caution">
    <text evidence="2">The sequence shown here is derived from an EMBL/GenBank/DDBJ whole genome shotgun (WGS) entry which is preliminary data.</text>
</comment>
<name>A0A2P7Z0E5_9ASCO</name>
<dbReference type="EMBL" id="PYFQ01000001">
    <property type="protein sequence ID" value="PSK41668.1"/>
    <property type="molecule type" value="Genomic_DNA"/>
</dbReference>
<evidence type="ECO:0000256" key="1">
    <source>
        <dbReference type="SAM" id="MobiDB-lite"/>
    </source>
</evidence>
<keyword evidence="3" id="KW-1185">Reference proteome</keyword>
<accession>A0A2P7Z0E5</accession>
<organism evidence="2 3">
    <name type="scientific">Candidozyma pseudohaemuli</name>
    <dbReference type="NCBI Taxonomy" id="418784"/>
    <lineage>
        <taxon>Eukaryota</taxon>
        <taxon>Fungi</taxon>
        <taxon>Dikarya</taxon>
        <taxon>Ascomycota</taxon>
        <taxon>Saccharomycotina</taxon>
        <taxon>Pichiomycetes</taxon>
        <taxon>Metschnikowiaceae</taxon>
        <taxon>Candidozyma</taxon>
    </lineage>
</organism>
<proteinExistence type="predicted"/>
<protein>
    <submittedName>
        <fullName evidence="2">Uncharacterized protein</fullName>
    </submittedName>
</protein>
<reference evidence="2 3" key="1">
    <citation type="submission" date="2018-03" db="EMBL/GenBank/DDBJ databases">
        <title>Candida pseudohaemulonii genome assembly and annotation.</title>
        <authorList>
            <person name="Munoz J.F."/>
            <person name="Gade L.G."/>
            <person name="Chow N.A."/>
            <person name="Litvintseva A.P."/>
            <person name="Loparev V.N."/>
            <person name="Cuomo C.A."/>
        </authorList>
    </citation>
    <scope>NUCLEOTIDE SEQUENCE [LARGE SCALE GENOMIC DNA]</scope>
    <source>
        <strain evidence="2 3">B12108</strain>
    </source>
</reference>
<dbReference type="GeneID" id="36564745"/>
<feature type="region of interest" description="Disordered" evidence="1">
    <location>
        <begin position="1"/>
        <end position="22"/>
    </location>
</feature>
<evidence type="ECO:0000313" key="2">
    <source>
        <dbReference type="EMBL" id="PSK41668.1"/>
    </source>
</evidence>
<dbReference type="VEuPathDB" id="FungiDB:C7M61_001355"/>
<evidence type="ECO:0000313" key="3">
    <source>
        <dbReference type="Proteomes" id="UP000241107"/>
    </source>
</evidence>
<dbReference type="Proteomes" id="UP000241107">
    <property type="component" value="Unassembled WGS sequence"/>
</dbReference>
<sequence>MSSSKNSRHLSTEEPSTVLAEVSTSMPVVELEESNCIGHRSEELVEVSEHPSDGSESLTHGDIYSDYCYYDWTTDEEMYDDYDIDGILHAEDLFPALNQGLVVDARRTIFYDSSLNLDDTNTTGPSVQPEFMAAAASRQTNSQLVKGAQPLIREAPEFA</sequence>
<gene>
    <name evidence="2" type="ORF">C7M61_001355</name>
</gene>
<dbReference type="RefSeq" id="XP_024716367.1">
    <property type="nucleotide sequence ID" value="XM_024856768.1"/>
</dbReference>